<comment type="similarity">
    <text evidence="8">Belongs to the binding-protein-dependent transport system permease family. LivHM subfamily.</text>
</comment>
<feature type="transmembrane region" description="Helical" evidence="9">
    <location>
        <begin position="649"/>
        <end position="667"/>
    </location>
</feature>
<reference evidence="12" key="1">
    <citation type="submission" date="2020-05" db="EMBL/GenBank/DDBJ databases">
        <authorList>
            <person name="Chiriac C."/>
            <person name="Salcher M."/>
            <person name="Ghai R."/>
            <person name="Kavagutti S V."/>
        </authorList>
    </citation>
    <scope>NUCLEOTIDE SEQUENCE</scope>
</reference>
<keyword evidence="2" id="KW-0813">Transport</keyword>
<feature type="transmembrane region" description="Helical" evidence="9">
    <location>
        <begin position="333"/>
        <end position="352"/>
    </location>
</feature>
<feature type="transmembrane region" description="Helical" evidence="9">
    <location>
        <begin position="575"/>
        <end position="601"/>
    </location>
</feature>
<dbReference type="Pfam" id="PF02653">
    <property type="entry name" value="BPD_transp_2"/>
    <property type="match status" value="2"/>
</dbReference>
<dbReference type="EMBL" id="CAEZZU010000096">
    <property type="protein sequence ID" value="CAB4779075.1"/>
    <property type="molecule type" value="Genomic_DNA"/>
</dbReference>
<sequence length="715" mass="75063">MDKFLTFTIVGLSTGAIYAIIASGLVLTYTTTGIFNFAQGAIGMICAFAFWQMYVAWEWPLWLALLLSLLVLAPLIGAFIDTAIMRGLEDTTEATRLVVSIGLLVGLIGLANWIWKPGVSRNVPPFFSGHYFSLADTRITGQQLVTIAVAVIVAFSLWLFLRLTRTGVAMRAVVDDRALASLNGARPNRVSMLAWAMGCTLAGIGGILIVPNVSLDAGTLSLLIVNAYAAAIIGRLRSLPLTFLGALILGCTEAYLSGYLKSTPNLAGLRLAAPAILLFIVLLIIPTSRLRGRRQSREFFPMPSWTGTYVFAGAVVFGGVVLATTLSNSDAVTYGRIFAVGILALSLVPLVGFAGQISLATLSFAGIGALVFGHLGAGGNPLALVLAFIIPAAVGALIALPALRLSGIYLALGTAAFAVALDRWIFNLADFDIGPLHISLFQLGSTEVAPLNIFGYSFNTPARQMVLVSVAFALISIAVVAVRRSAYGRRLLAMKSSEAACATLGLNLMGTKLTVFALSAGISGVGGAILGTQLRSISPQNFDFVSGLPVLLLTVVGGIGTVGGALFAGVSLMGILPLLALLGAFFANVAGLLPGIAGVGLGRNPNGSIHDIRDGFEPIMRYRPAIIWLVIVIPALWILRLAGFYGNTVFFPLIVLAPVIAVTFATIKIGGLEQTPTVDDIPLEWKGFIEPWSENDLAGLDAALGINEVSIHAAP</sequence>
<dbReference type="InterPro" id="IPR052157">
    <property type="entry name" value="BCAA_transport_permease"/>
</dbReference>
<feature type="transmembrane region" description="Helical" evidence="9">
    <location>
        <begin position="544"/>
        <end position="569"/>
    </location>
</feature>
<evidence type="ECO:0000313" key="13">
    <source>
        <dbReference type="EMBL" id="CAB4982429.1"/>
    </source>
</evidence>
<feature type="transmembrane region" description="Helical" evidence="9">
    <location>
        <begin position="306"/>
        <end position="327"/>
    </location>
</feature>
<feature type="transmembrane region" description="Helical" evidence="9">
    <location>
        <begin position="407"/>
        <end position="426"/>
    </location>
</feature>
<evidence type="ECO:0000256" key="8">
    <source>
        <dbReference type="ARBA" id="ARBA00037998"/>
    </source>
</evidence>
<dbReference type="EMBL" id="CAFAAH010000076">
    <property type="protein sequence ID" value="CAB4794491.1"/>
    <property type="molecule type" value="Genomic_DNA"/>
</dbReference>
<organism evidence="12">
    <name type="scientific">freshwater metagenome</name>
    <dbReference type="NCBI Taxonomy" id="449393"/>
    <lineage>
        <taxon>unclassified sequences</taxon>
        <taxon>metagenomes</taxon>
        <taxon>ecological metagenomes</taxon>
    </lineage>
</organism>
<dbReference type="InterPro" id="IPR001851">
    <property type="entry name" value="ABC_transp_permease"/>
</dbReference>
<keyword evidence="3" id="KW-1003">Cell membrane</keyword>
<evidence type="ECO:0000256" key="1">
    <source>
        <dbReference type="ARBA" id="ARBA00004651"/>
    </source>
</evidence>
<dbReference type="PANTHER" id="PTHR11795:SF450">
    <property type="entry name" value="ABC TRANSPORTER PERMEASE PROTEIN"/>
    <property type="match status" value="1"/>
</dbReference>
<feature type="transmembrane region" description="Helical" evidence="9">
    <location>
        <begin position="513"/>
        <end position="532"/>
    </location>
</feature>
<feature type="transmembrane region" description="Helical" evidence="9">
    <location>
        <begin position="6"/>
        <end position="27"/>
    </location>
</feature>
<keyword evidence="6 9" id="KW-1133">Transmembrane helix</keyword>
<feature type="transmembrane region" description="Helical" evidence="9">
    <location>
        <begin position="141"/>
        <end position="161"/>
    </location>
</feature>
<dbReference type="EMBL" id="CAFBLK010000088">
    <property type="protein sequence ID" value="CAB4865437.1"/>
    <property type="molecule type" value="Genomic_DNA"/>
</dbReference>
<evidence type="ECO:0000313" key="10">
    <source>
        <dbReference type="EMBL" id="CAB4779075.1"/>
    </source>
</evidence>
<evidence type="ECO:0000256" key="3">
    <source>
        <dbReference type="ARBA" id="ARBA00022475"/>
    </source>
</evidence>
<evidence type="ECO:0000256" key="4">
    <source>
        <dbReference type="ARBA" id="ARBA00022692"/>
    </source>
</evidence>
<feature type="transmembrane region" description="Helical" evidence="9">
    <location>
        <begin position="241"/>
        <end position="260"/>
    </location>
</feature>
<evidence type="ECO:0000256" key="9">
    <source>
        <dbReference type="SAM" id="Phobius"/>
    </source>
</evidence>
<dbReference type="GO" id="GO:0015658">
    <property type="term" value="F:branched-chain amino acid transmembrane transporter activity"/>
    <property type="evidence" value="ECO:0007669"/>
    <property type="project" value="InterPro"/>
</dbReference>
<dbReference type="CDD" id="cd06582">
    <property type="entry name" value="TM_PBP1_LivH_like"/>
    <property type="match status" value="1"/>
</dbReference>
<feature type="transmembrane region" description="Helical" evidence="9">
    <location>
        <begin position="359"/>
        <end position="376"/>
    </location>
</feature>
<dbReference type="GO" id="GO:0005886">
    <property type="term" value="C:plasma membrane"/>
    <property type="evidence" value="ECO:0007669"/>
    <property type="project" value="UniProtKB-SubCell"/>
</dbReference>
<evidence type="ECO:0000256" key="7">
    <source>
        <dbReference type="ARBA" id="ARBA00023136"/>
    </source>
</evidence>
<dbReference type="GO" id="GO:0006865">
    <property type="term" value="P:amino acid transport"/>
    <property type="evidence" value="ECO:0007669"/>
    <property type="project" value="UniProtKB-KW"/>
</dbReference>
<proteinExistence type="inferred from homology"/>
<feature type="transmembrane region" description="Helical" evidence="9">
    <location>
        <begin position="34"/>
        <end position="55"/>
    </location>
</feature>
<keyword evidence="7 9" id="KW-0472">Membrane</keyword>
<evidence type="ECO:0000256" key="5">
    <source>
        <dbReference type="ARBA" id="ARBA00022970"/>
    </source>
</evidence>
<feature type="transmembrane region" description="Helical" evidence="9">
    <location>
        <begin position="61"/>
        <end position="85"/>
    </location>
</feature>
<evidence type="ECO:0000256" key="2">
    <source>
        <dbReference type="ARBA" id="ARBA00022448"/>
    </source>
</evidence>
<feature type="transmembrane region" description="Helical" evidence="9">
    <location>
        <begin position="465"/>
        <end position="482"/>
    </location>
</feature>
<accession>A0A6J7D3M9</accession>
<feature type="transmembrane region" description="Helical" evidence="9">
    <location>
        <begin position="217"/>
        <end position="234"/>
    </location>
</feature>
<dbReference type="EMBL" id="CAFBOR010000041">
    <property type="protein sequence ID" value="CAB4982429.1"/>
    <property type="molecule type" value="Genomic_DNA"/>
</dbReference>
<evidence type="ECO:0000313" key="12">
    <source>
        <dbReference type="EMBL" id="CAB4865437.1"/>
    </source>
</evidence>
<feature type="transmembrane region" description="Helical" evidence="9">
    <location>
        <begin position="97"/>
        <end position="115"/>
    </location>
</feature>
<protein>
    <submittedName>
        <fullName evidence="12">Unannotated protein</fullName>
    </submittedName>
</protein>
<feature type="transmembrane region" description="Helical" evidence="9">
    <location>
        <begin position="382"/>
        <end position="400"/>
    </location>
</feature>
<keyword evidence="4 9" id="KW-0812">Transmembrane</keyword>
<dbReference type="AlphaFoldDB" id="A0A6J7D3M9"/>
<dbReference type="InterPro" id="IPR043428">
    <property type="entry name" value="LivM-like"/>
</dbReference>
<feature type="transmembrane region" description="Helical" evidence="9">
    <location>
        <begin position="192"/>
        <end position="211"/>
    </location>
</feature>
<dbReference type="PANTHER" id="PTHR11795">
    <property type="entry name" value="BRANCHED-CHAIN AMINO ACID TRANSPORT SYSTEM PERMEASE PROTEIN LIVH"/>
    <property type="match status" value="1"/>
</dbReference>
<feature type="transmembrane region" description="Helical" evidence="9">
    <location>
        <begin position="266"/>
        <end position="285"/>
    </location>
</feature>
<comment type="subcellular location">
    <subcellularLocation>
        <location evidence="1">Cell membrane</location>
        <topology evidence="1">Multi-pass membrane protein</topology>
    </subcellularLocation>
</comment>
<keyword evidence="5" id="KW-0029">Amino-acid transport</keyword>
<dbReference type="CDD" id="cd06581">
    <property type="entry name" value="TM_PBP1_LivM_like"/>
    <property type="match status" value="1"/>
</dbReference>
<evidence type="ECO:0000256" key="6">
    <source>
        <dbReference type="ARBA" id="ARBA00022989"/>
    </source>
</evidence>
<gene>
    <name evidence="10" type="ORF">UFOPK2925_00741</name>
    <name evidence="11" type="ORF">UFOPK2996_00700</name>
    <name evidence="12" type="ORF">UFOPK3317_00631</name>
    <name evidence="13" type="ORF">UFOPK3974_00439</name>
</gene>
<name>A0A6J7D3M9_9ZZZZ</name>
<evidence type="ECO:0000313" key="11">
    <source>
        <dbReference type="EMBL" id="CAB4794491.1"/>
    </source>
</evidence>
<feature type="transmembrane region" description="Helical" evidence="9">
    <location>
        <begin position="622"/>
        <end position="643"/>
    </location>
</feature>